<feature type="domain" description="Thioredoxin" evidence="13">
    <location>
        <begin position="8"/>
        <end position="161"/>
    </location>
</feature>
<comment type="catalytic activity">
    <reaction evidence="12">
        <text>a hydroperoxide + [thioredoxin]-dithiol = an alcohol + [thioredoxin]-disulfide + H2O</text>
        <dbReference type="Rhea" id="RHEA:62620"/>
        <dbReference type="Rhea" id="RHEA-COMP:10698"/>
        <dbReference type="Rhea" id="RHEA-COMP:10700"/>
        <dbReference type="ChEBI" id="CHEBI:15377"/>
        <dbReference type="ChEBI" id="CHEBI:29950"/>
        <dbReference type="ChEBI" id="CHEBI:30879"/>
        <dbReference type="ChEBI" id="CHEBI:35924"/>
        <dbReference type="ChEBI" id="CHEBI:50058"/>
        <dbReference type="EC" id="1.11.1.24"/>
    </reaction>
</comment>
<dbReference type="PROSITE" id="PS51352">
    <property type="entry name" value="THIOREDOXIN_2"/>
    <property type="match status" value="1"/>
</dbReference>
<protein>
    <recommendedName>
        <fullName evidence="3">thioredoxin-dependent peroxiredoxin</fullName>
        <ecNumber evidence="3">1.11.1.24</ecNumber>
    </recommendedName>
    <alternativeName>
        <fullName evidence="9">Thioredoxin peroxidase</fullName>
    </alternativeName>
    <alternativeName>
        <fullName evidence="11">Thioredoxin-dependent peroxiredoxin Bcp</fullName>
    </alternativeName>
</protein>
<keyword evidence="4 14" id="KW-0575">Peroxidase</keyword>
<dbReference type="CDD" id="cd03017">
    <property type="entry name" value="PRX_BCP"/>
    <property type="match status" value="1"/>
</dbReference>
<evidence type="ECO:0000256" key="6">
    <source>
        <dbReference type="ARBA" id="ARBA00023002"/>
    </source>
</evidence>
<dbReference type="EMBL" id="CP072642">
    <property type="protein sequence ID" value="QUV94358.1"/>
    <property type="molecule type" value="Genomic_DNA"/>
</dbReference>
<comment type="subunit">
    <text evidence="2">Monomer.</text>
</comment>
<dbReference type="RefSeq" id="WP_211422657.1">
    <property type="nucleotide sequence ID" value="NZ_CP072642.1"/>
</dbReference>
<gene>
    <name evidence="14" type="primary">bcp</name>
    <name evidence="14" type="ORF">J8C05_02610</name>
</gene>
<evidence type="ECO:0000256" key="7">
    <source>
        <dbReference type="ARBA" id="ARBA00023157"/>
    </source>
</evidence>
<evidence type="ECO:0000256" key="4">
    <source>
        <dbReference type="ARBA" id="ARBA00022559"/>
    </source>
</evidence>
<evidence type="ECO:0000256" key="11">
    <source>
        <dbReference type="ARBA" id="ARBA00042639"/>
    </source>
</evidence>
<evidence type="ECO:0000313" key="14">
    <source>
        <dbReference type="EMBL" id="QUV94358.1"/>
    </source>
</evidence>
<reference evidence="14 15" key="1">
    <citation type="submission" date="2021-03" db="EMBL/GenBank/DDBJ databases">
        <title>Genomic and phenotypic characterization of Chloracidobacterium isolates provides evidence for multiple species.</title>
        <authorList>
            <person name="Saini M.K."/>
            <person name="Costas A.M.G."/>
            <person name="Tank M."/>
            <person name="Bryant D.A."/>
        </authorList>
    </citation>
    <scope>NUCLEOTIDE SEQUENCE [LARGE SCALE GENOMIC DNA]</scope>
    <source>
        <strain evidence="14 15">N</strain>
    </source>
</reference>
<keyword evidence="6" id="KW-0560">Oxidoreductase</keyword>
<dbReference type="NCBIfam" id="NF006960">
    <property type="entry name" value="PRK09437.1"/>
    <property type="match status" value="1"/>
</dbReference>
<dbReference type="InterPro" id="IPR000866">
    <property type="entry name" value="AhpC/TSA"/>
</dbReference>
<evidence type="ECO:0000256" key="8">
    <source>
        <dbReference type="ARBA" id="ARBA00023284"/>
    </source>
</evidence>
<comment type="function">
    <text evidence="1">Thiol-specific peroxidase that catalyzes the reduction of hydrogen peroxide and organic hydroperoxides to water and alcohols, respectively. Plays a role in cell protection against oxidative stress by detoxifying peroxides and as sensor of hydrogen peroxide-mediated signaling events.</text>
</comment>
<organism evidence="14 15">
    <name type="scientific">Chloracidobacterium sp. N</name>
    <dbReference type="NCBI Taxonomy" id="2821540"/>
    <lineage>
        <taxon>Bacteria</taxon>
        <taxon>Pseudomonadati</taxon>
        <taxon>Acidobacteriota</taxon>
        <taxon>Terriglobia</taxon>
        <taxon>Terriglobales</taxon>
        <taxon>Acidobacteriaceae</taxon>
        <taxon>Chloracidobacterium</taxon>
        <taxon>Chloracidobacterium aggregatum</taxon>
    </lineage>
</organism>
<evidence type="ECO:0000259" key="13">
    <source>
        <dbReference type="PROSITE" id="PS51352"/>
    </source>
</evidence>
<keyword evidence="7" id="KW-1015">Disulfide bond</keyword>
<dbReference type="Pfam" id="PF00578">
    <property type="entry name" value="AhpC-TSA"/>
    <property type="match status" value="1"/>
</dbReference>
<evidence type="ECO:0000256" key="1">
    <source>
        <dbReference type="ARBA" id="ARBA00003330"/>
    </source>
</evidence>
<dbReference type="Gene3D" id="3.40.30.10">
    <property type="entry name" value="Glutaredoxin"/>
    <property type="match status" value="1"/>
</dbReference>
<dbReference type="GO" id="GO:0004601">
    <property type="term" value="F:peroxidase activity"/>
    <property type="evidence" value="ECO:0007669"/>
    <property type="project" value="UniProtKB-KW"/>
</dbReference>
<evidence type="ECO:0000256" key="5">
    <source>
        <dbReference type="ARBA" id="ARBA00022862"/>
    </source>
</evidence>
<dbReference type="PANTHER" id="PTHR42801:SF4">
    <property type="entry name" value="AHPC_TSA FAMILY PROTEIN"/>
    <property type="match status" value="1"/>
</dbReference>
<comment type="similarity">
    <text evidence="10">Belongs to the peroxiredoxin family. BCP/PrxQ subfamily.</text>
</comment>
<dbReference type="InterPro" id="IPR036249">
    <property type="entry name" value="Thioredoxin-like_sf"/>
</dbReference>
<dbReference type="SUPFAM" id="SSF52833">
    <property type="entry name" value="Thioredoxin-like"/>
    <property type="match status" value="1"/>
</dbReference>
<evidence type="ECO:0000256" key="3">
    <source>
        <dbReference type="ARBA" id="ARBA00013017"/>
    </source>
</evidence>
<evidence type="ECO:0000256" key="9">
    <source>
        <dbReference type="ARBA" id="ARBA00032824"/>
    </source>
</evidence>
<dbReference type="EC" id="1.11.1.24" evidence="3"/>
<dbReference type="InterPro" id="IPR050924">
    <property type="entry name" value="Peroxiredoxin_BCP/PrxQ"/>
</dbReference>
<dbReference type="InterPro" id="IPR024706">
    <property type="entry name" value="Peroxiredoxin_AhpC-typ"/>
</dbReference>
<sequence length="166" mass="18329">MTSSTARLTVGDPAPPFALSDATGQTVRLADFAGQRVVLYFYPRDNTPGCTREACAFNAVRDELAAHKAQVIGISPDSVTSHEKFAAKFELAFPLLSDPEHVVAEQYGVWQEKKNYGRTYFGIVRTTFIIDEQGRIARIFPNVKVEGHAAQVLRALAEMDQKAKPE</sequence>
<dbReference type="InterPro" id="IPR013766">
    <property type="entry name" value="Thioredoxin_domain"/>
</dbReference>
<evidence type="ECO:0000256" key="12">
    <source>
        <dbReference type="ARBA" id="ARBA00049091"/>
    </source>
</evidence>
<keyword evidence="8" id="KW-0676">Redox-active center</keyword>
<name>A0ABX8B076_9BACT</name>
<dbReference type="Proteomes" id="UP000677668">
    <property type="component" value="Chromosome 1"/>
</dbReference>
<evidence type="ECO:0000313" key="15">
    <source>
        <dbReference type="Proteomes" id="UP000677668"/>
    </source>
</evidence>
<proteinExistence type="inferred from homology"/>
<dbReference type="PANTHER" id="PTHR42801">
    <property type="entry name" value="THIOREDOXIN-DEPENDENT PEROXIDE REDUCTASE"/>
    <property type="match status" value="1"/>
</dbReference>
<evidence type="ECO:0000256" key="10">
    <source>
        <dbReference type="ARBA" id="ARBA00038489"/>
    </source>
</evidence>
<keyword evidence="5" id="KW-0049">Antioxidant</keyword>
<accession>A0ABX8B076</accession>
<evidence type="ECO:0000256" key="2">
    <source>
        <dbReference type="ARBA" id="ARBA00011245"/>
    </source>
</evidence>
<keyword evidence="15" id="KW-1185">Reference proteome</keyword>
<dbReference type="PIRSF" id="PIRSF000239">
    <property type="entry name" value="AHPC"/>
    <property type="match status" value="1"/>
</dbReference>